<dbReference type="InterPro" id="IPR038987">
    <property type="entry name" value="MoeA-like"/>
</dbReference>
<evidence type="ECO:0000256" key="1">
    <source>
        <dbReference type="RuleBase" id="RU365090"/>
    </source>
</evidence>
<comment type="pathway">
    <text evidence="1">Cofactor biosynthesis; molybdopterin biosynthesis.</text>
</comment>
<keyword evidence="1" id="KW-0501">Molybdenum cofactor biosynthesis</keyword>
<gene>
    <name evidence="3" type="ORF">ASN18_2884</name>
</gene>
<reference evidence="3 4" key="1">
    <citation type="submission" date="2015-11" db="EMBL/GenBank/DDBJ databases">
        <authorList>
            <person name="Lin W."/>
        </authorList>
    </citation>
    <scope>NUCLEOTIDE SEQUENCE [LARGE SCALE GENOMIC DNA]</scope>
    <source>
        <strain evidence="3 4">HCH-1</strain>
    </source>
</reference>
<dbReference type="SMART" id="SM00852">
    <property type="entry name" value="MoCF_biosynth"/>
    <property type="match status" value="1"/>
</dbReference>
<name>A0ABR5SBS9_9BACT</name>
<organism evidence="3 4">
    <name type="scientific">Candidatus Magnetominusculus xianensis</name>
    <dbReference type="NCBI Taxonomy" id="1748249"/>
    <lineage>
        <taxon>Bacteria</taxon>
        <taxon>Pseudomonadati</taxon>
        <taxon>Nitrospirota</taxon>
        <taxon>Nitrospiria</taxon>
        <taxon>Nitrospirales</taxon>
        <taxon>Nitrospiraceae</taxon>
        <taxon>Candidatus Magnetominusculus</taxon>
    </lineage>
</organism>
<keyword evidence="1" id="KW-0808">Transferase</keyword>
<evidence type="ECO:0000313" key="4">
    <source>
        <dbReference type="Proteomes" id="UP000060487"/>
    </source>
</evidence>
<dbReference type="SUPFAM" id="SSF53218">
    <property type="entry name" value="Molybdenum cofactor biosynthesis proteins"/>
    <property type="match status" value="1"/>
</dbReference>
<keyword evidence="1" id="KW-0460">Magnesium</keyword>
<comment type="similarity">
    <text evidence="1">Belongs to the MoeA family.</text>
</comment>
<proteinExistence type="inferred from homology"/>
<dbReference type="PANTHER" id="PTHR10192:SF28">
    <property type="entry name" value="MOLYBDOPTERIN MOLYBDENUMTRANSFERASE"/>
    <property type="match status" value="1"/>
</dbReference>
<dbReference type="EMBL" id="LNQR01000117">
    <property type="protein sequence ID" value="KWT78279.1"/>
    <property type="molecule type" value="Genomic_DNA"/>
</dbReference>
<keyword evidence="1" id="KW-0479">Metal-binding</keyword>
<dbReference type="Pfam" id="PF00994">
    <property type="entry name" value="MoCF_biosynth"/>
    <property type="match status" value="1"/>
</dbReference>
<sequence length="358" mass="38357">MGKGTKIVPVSQAVGLVLAHDITEIRPGEFKGRAFKKGHVVTDQDIEHLQRLGKENLFLLDIAADELHENDAALALANALTRDRTSGVSFDPEPKEGKITLIAEIDGLFKVNKDALLQFNMLGDVMCATLHTNSVVTKGQTVGGVRAIPLVVKKEIIERALNTALNKDTGDGQAPLSVLGMRRPKVGVVITGNEVYTGKIQDSFLPVVRNKIKQFNGLIVGQYFAPDDEAFIAGKLTELAAGGADLLITTGGLSVDPDDVTSAAVRRLPVTDVFYGTAVLPGAMFLIAYMKKPTGDGLIPILCMPACGMYHKITVFDLLLPRVLAGEYIDRGALAEMGHGGLCLNCKECKYPVCSFGK</sequence>
<dbReference type="RefSeq" id="WP_085053504.1">
    <property type="nucleotide sequence ID" value="NZ_LNQR01000117.1"/>
</dbReference>
<evidence type="ECO:0000313" key="3">
    <source>
        <dbReference type="EMBL" id="KWT78279.1"/>
    </source>
</evidence>
<comment type="function">
    <text evidence="1">Catalyzes the insertion of molybdate into adenylated molybdopterin with the concomitant release of AMP.</text>
</comment>
<accession>A0ABR5SBS9</accession>
<dbReference type="Gene3D" id="3.40.980.10">
    <property type="entry name" value="MoaB/Mog-like domain"/>
    <property type="match status" value="1"/>
</dbReference>
<feature type="domain" description="MoaB/Mog" evidence="2">
    <location>
        <begin position="187"/>
        <end position="325"/>
    </location>
</feature>
<dbReference type="InterPro" id="IPR001453">
    <property type="entry name" value="MoaB/Mog_dom"/>
</dbReference>
<keyword evidence="1" id="KW-0500">Molybdenum</keyword>
<protein>
    <recommendedName>
        <fullName evidence="1">Molybdopterin molybdenumtransferase</fullName>
        <ecNumber evidence="1">2.10.1.1</ecNumber>
    </recommendedName>
</protein>
<dbReference type="PANTHER" id="PTHR10192">
    <property type="entry name" value="MOLYBDOPTERIN BIOSYNTHESIS PROTEIN"/>
    <property type="match status" value="1"/>
</dbReference>
<keyword evidence="4" id="KW-1185">Reference proteome</keyword>
<dbReference type="Proteomes" id="UP000060487">
    <property type="component" value="Unassembled WGS sequence"/>
</dbReference>
<comment type="cofactor">
    <cofactor evidence="1">
        <name>Mg(2+)</name>
        <dbReference type="ChEBI" id="CHEBI:18420"/>
    </cofactor>
</comment>
<evidence type="ECO:0000259" key="2">
    <source>
        <dbReference type="SMART" id="SM00852"/>
    </source>
</evidence>
<comment type="catalytic activity">
    <reaction evidence="1">
        <text>adenylyl-molybdopterin + molybdate = Mo-molybdopterin + AMP + H(+)</text>
        <dbReference type="Rhea" id="RHEA:35047"/>
        <dbReference type="ChEBI" id="CHEBI:15378"/>
        <dbReference type="ChEBI" id="CHEBI:36264"/>
        <dbReference type="ChEBI" id="CHEBI:62727"/>
        <dbReference type="ChEBI" id="CHEBI:71302"/>
        <dbReference type="ChEBI" id="CHEBI:456215"/>
    </reaction>
</comment>
<dbReference type="CDD" id="cd03522">
    <property type="entry name" value="MoeA_like"/>
    <property type="match status" value="1"/>
</dbReference>
<dbReference type="EC" id="2.10.1.1" evidence="1"/>
<dbReference type="InterPro" id="IPR036425">
    <property type="entry name" value="MoaB/Mog-like_dom_sf"/>
</dbReference>
<comment type="caution">
    <text evidence="3">The sequence shown here is derived from an EMBL/GenBank/DDBJ whole genome shotgun (WGS) entry which is preliminary data.</text>
</comment>